<organism evidence="2 3">
    <name type="scientific">Armillaria ostoyae</name>
    <name type="common">Armillaria root rot fungus</name>
    <dbReference type="NCBI Taxonomy" id="47428"/>
    <lineage>
        <taxon>Eukaryota</taxon>
        <taxon>Fungi</taxon>
        <taxon>Dikarya</taxon>
        <taxon>Basidiomycota</taxon>
        <taxon>Agaricomycotina</taxon>
        <taxon>Agaricomycetes</taxon>
        <taxon>Agaricomycetidae</taxon>
        <taxon>Agaricales</taxon>
        <taxon>Marasmiineae</taxon>
        <taxon>Physalacriaceae</taxon>
        <taxon>Armillaria</taxon>
    </lineage>
</organism>
<gene>
    <name evidence="2" type="ORF">ARMOST_02540</name>
</gene>
<dbReference type="Proteomes" id="UP000219338">
    <property type="component" value="Unassembled WGS sequence"/>
</dbReference>
<evidence type="ECO:0000256" key="1">
    <source>
        <dbReference type="SAM" id="MobiDB-lite"/>
    </source>
</evidence>
<feature type="compositionally biased region" description="Basic and acidic residues" evidence="1">
    <location>
        <begin position="15"/>
        <end position="26"/>
    </location>
</feature>
<feature type="region of interest" description="Disordered" evidence="1">
    <location>
        <begin position="1"/>
        <end position="92"/>
    </location>
</feature>
<evidence type="ECO:0000313" key="3">
    <source>
        <dbReference type="Proteomes" id="UP000219338"/>
    </source>
</evidence>
<dbReference type="EMBL" id="FUEG01000002">
    <property type="protein sequence ID" value="SJK99249.1"/>
    <property type="molecule type" value="Genomic_DNA"/>
</dbReference>
<keyword evidence="3" id="KW-1185">Reference proteome</keyword>
<feature type="compositionally biased region" description="Polar residues" evidence="1">
    <location>
        <begin position="27"/>
        <end position="38"/>
    </location>
</feature>
<name>A0A284QRZ5_ARMOS</name>
<proteinExistence type="predicted"/>
<dbReference type="AlphaFoldDB" id="A0A284QRZ5"/>
<accession>A0A284QRZ5</accession>
<protein>
    <submittedName>
        <fullName evidence="2">Uncharacterized protein</fullName>
    </submittedName>
</protein>
<reference evidence="3" key="1">
    <citation type="journal article" date="2017" name="Nat. Ecol. Evol.">
        <title>Genome expansion and lineage-specific genetic innovations in the forest pathogenic fungi Armillaria.</title>
        <authorList>
            <person name="Sipos G."/>
            <person name="Prasanna A.N."/>
            <person name="Walter M.C."/>
            <person name="O'Connor E."/>
            <person name="Balint B."/>
            <person name="Krizsan K."/>
            <person name="Kiss B."/>
            <person name="Hess J."/>
            <person name="Varga T."/>
            <person name="Slot J."/>
            <person name="Riley R."/>
            <person name="Boka B."/>
            <person name="Rigling D."/>
            <person name="Barry K."/>
            <person name="Lee J."/>
            <person name="Mihaltcheva S."/>
            <person name="LaButti K."/>
            <person name="Lipzen A."/>
            <person name="Waldron R."/>
            <person name="Moloney N.M."/>
            <person name="Sperisen C."/>
            <person name="Kredics L."/>
            <person name="Vagvoelgyi C."/>
            <person name="Patrignani A."/>
            <person name="Fitzpatrick D."/>
            <person name="Nagy I."/>
            <person name="Doyle S."/>
            <person name="Anderson J.B."/>
            <person name="Grigoriev I.V."/>
            <person name="Gueldener U."/>
            <person name="Muensterkoetter M."/>
            <person name="Nagy L.G."/>
        </authorList>
    </citation>
    <scope>NUCLEOTIDE SEQUENCE [LARGE SCALE GENOMIC DNA]</scope>
    <source>
        <strain evidence="3">C18/9</strain>
    </source>
</reference>
<evidence type="ECO:0000313" key="2">
    <source>
        <dbReference type="EMBL" id="SJK99249.1"/>
    </source>
</evidence>
<sequence length="119" mass="13386">MKLRPSHPFSSSLRDTVKQSDEHDSTETLSGCDESTSIIMHGQGPPAWEPFDEKKYAQQQSTGEAAADDGKHPEKVSAGGKTEDRNQRPACRMTKLTFSHPEESFIEEMSYHDYGLWLL</sequence>
<feature type="compositionally biased region" description="Basic and acidic residues" evidence="1">
    <location>
        <begin position="68"/>
        <end position="87"/>
    </location>
</feature>